<name>A0A7R9IUQ5_TIMCA</name>
<dbReference type="AlphaFoldDB" id="A0A7R9IUQ5"/>
<feature type="transmembrane region" description="Helical" evidence="8">
    <location>
        <begin position="677"/>
        <end position="696"/>
    </location>
</feature>
<dbReference type="GO" id="GO:0015188">
    <property type="term" value="F:L-isoleucine transmembrane transporter activity"/>
    <property type="evidence" value="ECO:0007669"/>
    <property type="project" value="TreeGrafter"/>
</dbReference>
<accession>A0A7R9IUQ5</accession>
<feature type="transmembrane region" description="Helical" evidence="8">
    <location>
        <begin position="12"/>
        <end position="29"/>
    </location>
</feature>
<evidence type="ECO:0000259" key="9">
    <source>
        <dbReference type="Pfam" id="PF00324"/>
    </source>
</evidence>
<feature type="transmembrane region" description="Helical" evidence="8">
    <location>
        <begin position="409"/>
        <end position="426"/>
    </location>
</feature>
<feature type="transmembrane region" description="Helical" evidence="8">
    <location>
        <begin position="281"/>
        <end position="306"/>
    </location>
</feature>
<dbReference type="InterPro" id="IPR004841">
    <property type="entry name" value="AA-permease/SLC12A_dom"/>
</dbReference>
<comment type="subcellular location">
    <subcellularLocation>
        <location evidence="1">Cell membrane</location>
        <topology evidence="1">Multi-pass membrane protein</topology>
    </subcellularLocation>
</comment>
<feature type="transmembrane region" description="Helical" evidence="8">
    <location>
        <begin position="76"/>
        <end position="98"/>
    </location>
</feature>
<keyword evidence="7 8" id="KW-0472">Membrane</keyword>
<dbReference type="GO" id="GO:0015190">
    <property type="term" value="F:L-leucine transmembrane transporter activity"/>
    <property type="evidence" value="ECO:0007669"/>
    <property type="project" value="TreeGrafter"/>
</dbReference>
<feature type="transmembrane region" description="Helical" evidence="8">
    <location>
        <begin position="151"/>
        <end position="171"/>
    </location>
</feature>
<dbReference type="PROSITE" id="PS00218">
    <property type="entry name" value="AMINO_ACID_PERMEASE_1"/>
    <property type="match status" value="1"/>
</dbReference>
<dbReference type="InterPro" id="IPR004840">
    <property type="entry name" value="Amino_acid_permease_CS"/>
</dbReference>
<feature type="transmembrane region" description="Helical" evidence="8">
    <location>
        <begin position="562"/>
        <end position="580"/>
    </location>
</feature>
<feature type="domain" description="Amino acid permease/ SLC12A" evidence="9">
    <location>
        <begin position="453"/>
        <end position="886"/>
    </location>
</feature>
<sequence>MTHRLTSKDILALGFMTFALFVGAGNIIFPPMVGIQSGEHVWTAAIGFLITAVGLPVMTVIALARVGGGVDALSTPIGKVAGIVLATVCYLAVGPLFATPRTATVSFEMGIAPLTGDGALPLFIYSLIYFTLVIGVSLYPGKLLDTVGHFLAPLKIIALTVLGVAALVWPAGGTVPATADYQRAAFSSGFVNGYLTMDTLGALVFGIVIVNAARSRGVDNAALLTRYTVLAGLIAGLGLTLVYLCLFKLGAGSGALVDQNANGAAILHAYVQHTFGNMGSFFLAALIFVACMVTAVGLTCACAEFFAQYLPLSYKTLVFILGLFSMVVSNLGLSHLIQISIPVLTAIYPPCIVLVVLSFTLNWWNKSSRIIAPAMLISLLFGIVDAIKTTGFKDLLPAFSQHLPLADQGLAWLPPSLVMLLIAAVVDRVKGPEQVQVVMQETNKLKRGLSTRHIRFMALGSAIGTGLFYGSADAIKMAGPSVLLAYIIGGAVAYIIMRALGEMSVNNPQASSFSRYAQDYLGPMAGYITGWTYCFEILIVAIADVTAFGIYMGVWFPEVPHWIWVLSVVLIIGAVNLMSVKVFGEVEFWFSFFKVATIIVMILAGFGMIIWGLGNGGQPTGIHNLWTNGGFFAHGVVGMLLSLQMVMFAYGGIEIIGITAGEAKDPEKSIPRAINSVPWRILVFYVGTLFVIMSIYPWNQVGTSGSPFVLTFQHLGIAAAASILNFVVLTASLSAINSDVFGVGRMLHGMAQQGHAPKVFMKVSSRGIPWVTVVVMMFAMLIAVYLNYLMPEKVFLVIASLATFATVWVWIMILLSQIAFRRKIGKEAASKLQFALPGGSWTAGVGVAFLCFIIGLIGYFPDTRISLYVGMVWIVVLLLGYKLVRKPR</sequence>
<reference evidence="10" key="1">
    <citation type="submission" date="2020-11" db="EMBL/GenBank/DDBJ databases">
        <authorList>
            <person name="Tran Van P."/>
        </authorList>
    </citation>
    <scope>NUCLEOTIDE SEQUENCE</scope>
</reference>
<feature type="transmembrane region" description="Helical" evidence="8">
    <location>
        <begin position="768"/>
        <end position="788"/>
    </location>
</feature>
<protein>
    <submittedName>
        <fullName evidence="10">(California timema) hypothetical protein</fullName>
    </submittedName>
</protein>
<dbReference type="Pfam" id="PF00324">
    <property type="entry name" value="AA_permease"/>
    <property type="match status" value="1"/>
</dbReference>
<evidence type="ECO:0000313" key="10">
    <source>
        <dbReference type="EMBL" id="CAD7567327.1"/>
    </source>
</evidence>
<dbReference type="GO" id="GO:0015818">
    <property type="term" value="P:isoleucine transport"/>
    <property type="evidence" value="ECO:0007669"/>
    <property type="project" value="TreeGrafter"/>
</dbReference>
<dbReference type="NCBIfam" id="TIGR00796">
    <property type="entry name" value="livcs"/>
    <property type="match status" value="1"/>
</dbReference>
<feature type="transmembrane region" description="Helical" evidence="8">
    <location>
        <begin position="118"/>
        <end position="139"/>
    </location>
</feature>
<feature type="transmembrane region" description="Helical" evidence="8">
    <location>
        <begin position="841"/>
        <end position="859"/>
    </location>
</feature>
<feature type="transmembrane region" description="Helical" evidence="8">
    <location>
        <begin position="865"/>
        <end position="884"/>
    </location>
</feature>
<evidence type="ECO:0000256" key="7">
    <source>
        <dbReference type="ARBA" id="ARBA00023136"/>
    </source>
</evidence>
<evidence type="ECO:0000256" key="6">
    <source>
        <dbReference type="ARBA" id="ARBA00022989"/>
    </source>
</evidence>
<keyword evidence="3" id="KW-1003">Cell membrane</keyword>
<dbReference type="EMBL" id="OE179079">
    <property type="protein sequence ID" value="CAD7567327.1"/>
    <property type="molecule type" value="Genomic_DNA"/>
</dbReference>
<dbReference type="NCBIfam" id="NF007876">
    <property type="entry name" value="PRK10580.1"/>
    <property type="match status" value="1"/>
</dbReference>
<dbReference type="Pfam" id="PF05525">
    <property type="entry name" value="Branch_AA_trans"/>
    <property type="match status" value="1"/>
</dbReference>
<evidence type="ECO:0000256" key="8">
    <source>
        <dbReference type="SAM" id="Phobius"/>
    </source>
</evidence>
<feature type="transmembrane region" description="Helical" evidence="8">
    <location>
        <begin position="318"/>
        <end position="341"/>
    </location>
</feature>
<evidence type="ECO:0000256" key="4">
    <source>
        <dbReference type="ARBA" id="ARBA00022692"/>
    </source>
</evidence>
<feature type="transmembrane region" description="Helical" evidence="8">
    <location>
        <begin position="371"/>
        <end position="389"/>
    </location>
</feature>
<feature type="transmembrane region" description="Helical" evidence="8">
    <location>
        <begin position="454"/>
        <end position="472"/>
    </location>
</feature>
<evidence type="ECO:0000256" key="5">
    <source>
        <dbReference type="ARBA" id="ARBA00022970"/>
    </source>
</evidence>
<dbReference type="GO" id="GO:0005304">
    <property type="term" value="F:L-valine transmembrane transporter activity"/>
    <property type="evidence" value="ECO:0007669"/>
    <property type="project" value="TreeGrafter"/>
</dbReference>
<dbReference type="NCBIfam" id="NF011962">
    <property type="entry name" value="PRK15433.1"/>
    <property type="match status" value="1"/>
</dbReference>
<feature type="transmembrane region" description="Helical" evidence="8">
    <location>
        <begin position="631"/>
        <end position="656"/>
    </location>
</feature>
<feature type="transmembrane region" description="Helical" evidence="8">
    <location>
        <begin position="224"/>
        <end position="244"/>
    </location>
</feature>
<evidence type="ECO:0000256" key="2">
    <source>
        <dbReference type="ARBA" id="ARBA00022448"/>
    </source>
</evidence>
<evidence type="ECO:0000256" key="1">
    <source>
        <dbReference type="ARBA" id="ARBA00004651"/>
    </source>
</evidence>
<feature type="transmembrane region" description="Helical" evidence="8">
    <location>
        <begin position="592"/>
        <end position="611"/>
    </location>
</feature>
<dbReference type="FunFam" id="1.20.1740.10:FF:000001">
    <property type="entry name" value="Amino acid permease"/>
    <property type="match status" value="1"/>
</dbReference>
<feature type="transmembrane region" description="Helical" evidence="8">
    <location>
        <begin position="347"/>
        <end position="364"/>
    </location>
</feature>
<keyword evidence="2" id="KW-0813">Transport</keyword>
<proteinExistence type="predicted"/>
<organism evidence="10">
    <name type="scientific">Timema californicum</name>
    <name type="common">California timema</name>
    <name type="synonym">Walking stick</name>
    <dbReference type="NCBI Taxonomy" id="61474"/>
    <lineage>
        <taxon>Eukaryota</taxon>
        <taxon>Metazoa</taxon>
        <taxon>Ecdysozoa</taxon>
        <taxon>Arthropoda</taxon>
        <taxon>Hexapoda</taxon>
        <taxon>Insecta</taxon>
        <taxon>Pterygota</taxon>
        <taxon>Neoptera</taxon>
        <taxon>Polyneoptera</taxon>
        <taxon>Phasmatodea</taxon>
        <taxon>Timematodea</taxon>
        <taxon>Timematoidea</taxon>
        <taxon>Timematidae</taxon>
        <taxon>Timema</taxon>
    </lineage>
</organism>
<keyword evidence="5" id="KW-0029">Amino-acid transport</keyword>
<dbReference type="GO" id="GO:0015820">
    <property type="term" value="P:L-leucine transport"/>
    <property type="evidence" value="ECO:0007669"/>
    <property type="project" value="TreeGrafter"/>
</dbReference>
<feature type="transmembrane region" description="Helical" evidence="8">
    <location>
        <begin position="794"/>
        <end position="820"/>
    </location>
</feature>
<dbReference type="GO" id="GO:0005886">
    <property type="term" value="C:plasma membrane"/>
    <property type="evidence" value="ECO:0007669"/>
    <property type="project" value="UniProtKB-SubCell"/>
</dbReference>
<feature type="transmembrane region" description="Helical" evidence="8">
    <location>
        <begin position="478"/>
        <end position="497"/>
    </location>
</feature>
<keyword evidence="6 8" id="KW-1133">Transmembrane helix</keyword>
<feature type="transmembrane region" description="Helical" evidence="8">
    <location>
        <begin position="716"/>
        <end position="736"/>
    </location>
</feature>
<dbReference type="Gene3D" id="1.20.1740.10">
    <property type="entry name" value="Amino acid/polyamine transporter I"/>
    <property type="match status" value="1"/>
</dbReference>
<gene>
    <name evidence="10" type="ORF">TCMB3V08_LOCUS129</name>
</gene>
<dbReference type="InterPro" id="IPR004685">
    <property type="entry name" value="Brnchd-chn_aa_trnsp_Livcs"/>
</dbReference>
<dbReference type="PANTHER" id="PTHR30588:SF0">
    <property type="entry name" value="BRANCHED-CHAIN AMINO ACID PERMEASE BRNQ"/>
    <property type="match status" value="1"/>
</dbReference>
<keyword evidence="4 8" id="KW-0812">Transmembrane</keyword>
<dbReference type="PANTHER" id="PTHR30588">
    <property type="entry name" value="BRANCHED-CHAIN AMINO ACID TRANSPORT SYSTEM 2 CARRIER PROTEIN"/>
    <property type="match status" value="1"/>
</dbReference>
<feature type="transmembrane region" description="Helical" evidence="8">
    <location>
        <begin position="191"/>
        <end position="212"/>
    </location>
</feature>
<feature type="transmembrane region" description="Helical" evidence="8">
    <location>
        <begin position="41"/>
        <end position="64"/>
    </location>
</feature>
<evidence type="ECO:0000256" key="3">
    <source>
        <dbReference type="ARBA" id="ARBA00022475"/>
    </source>
</evidence>